<evidence type="ECO:0000313" key="2">
    <source>
        <dbReference type="EMBL" id="CAK1601232.1"/>
    </source>
</evidence>
<dbReference type="EMBL" id="CAVLGL010000126">
    <property type="protein sequence ID" value="CAK1601232.1"/>
    <property type="molecule type" value="Genomic_DNA"/>
</dbReference>
<name>A0AAV1M4C3_9NEOP</name>
<comment type="caution">
    <text evidence="2">The sequence shown here is derived from an EMBL/GenBank/DDBJ whole genome shotgun (WGS) entry which is preliminary data.</text>
</comment>
<proteinExistence type="predicted"/>
<dbReference type="Proteomes" id="UP001314205">
    <property type="component" value="Unassembled WGS sequence"/>
</dbReference>
<evidence type="ECO:0000256" key="1">
    <source>
        <dbReference type="SAM" id="MobiDB-lite"/>
    </source>
</evidence>
<gene>
    <name evidence="2" type="ORF">PARMNEM_LOCUS19895</name>
</gene>
<evidence type="ECO:0000313" key="3">
    <source>
        <dbReference type="Proteomes" id="UP001314205"/>
    </source>
</evidence>
<accession>A0AAV1M4C3</accession>
<reference evidence="2 3" key="1">
    <citation type="submission" date="2023-11" db="EMBL/GenBank/DDBJ databases">
        <authorList>
            <person name="Hedman E."/>
            <person name="Englund M."/>
            <person name="Stromberg M."/>
            <person name="Nyberg Akerstrom W."/>
            <person name="Nylinder S."/>
            <person name="Jareborg N."/>
            <person name="Kallberg Y."/>
            <person name="Kronander E."/>
        </authorList>
    </citation>
    <scope>NUCLEOTIDE SEQUENCE [LARGE SCALE GENOMIC DNA]</scope>
</reference>
<organism evidence="2 3">
    <name type="scientific">Parnassius mnemosyne</name>
    <name type="common">clouded apollo</name>
    <dbReference type="NCBI Taxonomy" id="213953"/>
    <lineage>
        <taxon>Eukaryota</taxon>
        <taxon>Metazoa</taxon>
        <taxon>Ecdysozoa</taxon>
        <taxon>Arthropoda</taxon>
        <taxon>Hexapoda</taxon>
        <taxon>Insecta</taxon>
        <taxon>Pterygota</taxon>
        <taxon>Neoptera</taxon>
        <taxon>Endopterygota</taxon>
        <taxon>Lepidoptera</taxon>
        <taxon>Glossata</taxon>
        <taxon>Ditrysia</taxon>
        <taxon>Papilionoidea</taxon>
        <taxon>Papilionidae</taxon>
        <taxon>Parnassiinae</taxon>
        <taxon>Parnassini</taxon>
        <taxon>Parnassius</taxon>
        <taxon>Driopa</taxon>
    </lineage>
</organism>
<keyword evidence="3" id="KW-1185">Reference proteome</keyword>
<dbReference type="AlphaFoldDB" id="A0AAV1M4C3"/>
<feature type="compositionally biased region" description="Polar residues" evidence="1">
    <location>
        <begin position="1"/>
        <end position="12"/>
    </location>
</feature>
<sequence>MLNARDSTQSRSRQPRHARRSIPPVLNVFLTCRACKGGGRLSQYRDAANLKEPRNATVRCFRVAKTWVHSLLGYLL</sequence>
<protein>
    <submittedName>
        <fullName evidence="2">Uncharacterized protein</fullName>
    </submittedName>
</protein>
<feature type="region of interest" description="Disordered" evidence="1">
    <location>
        <begin position="1"/>
        <end position="22"/>
    </location>
</feature>